<keyword evidence="2" id="KW-1185">Reference proteome</keyword>
<dbReference type="KEGG" id="nar:Saro_2134"/>
<dbReference type="AlphaFoldDB" id="Q2G6F0"/>
<dbReference type="EMBL" id="CP000248">
    <property type="protein sequence ID" value="ABD26573.1"/>
    <property type="molecule type" value="Genomic_DNA"/>
</dbReference>
<organism evidence="1 2">
    <name type="scientific">Novosphingobium aromaticivorans (strain ATCC 700278 / DSM 12444 / CCUG 56034 / CIP 105152 / NBRC 16084 / F199)</name>
    <dbReference type="NCBI Taxonomy" id="279238"/>
    <lineage>
        <taxon>Bacteria</taxon>
        <taxon>Pseudomonadati</taxon>
        <taxon>Pseudomonadota</taxon>
        <taxon>Alphaproteobacteria</taxon>
        <taxon>Sphingomonadales</taxon>
        <taxon>Sphingomonadaceae</taxon>
        <taxon>Novosphingobium</taxon>
    </lineage>
</organism>
<reference evidence="2" key="1">
    <citation type="submission" date="2006-01" db="EMBL/GenBank/DDBJ databases">
        <title>Complete sequence of Novosphingobium aromaticivorans DSM 12444.</title>
        <authorList>
            <consortium name="US DOE Joint Genome Institute"/>
            <person name="Copeland A."/>
            <person name="Lucas S."/>
            <person name="Lapidus A."/>
            <person name="Barry K."/>
            <person name="Detter J.C."/>
            <person name="Glavina T."/>
            <person name="Hammon N."/>
            <person name="Israni S."/>
            <person name="Pitluck S."/>
            <person name="Chain P."/>
            <person name="Malfatti S."/>
            <person name="Shin M."/>
            <person name="Vergez L."/>
            <person name="Schmutz J."/>
            <person name="Larimer F."/>
            <person name="Land M."/>
            <person name="Kyrpides N."/>
            <person name="Ivanova N."/>
            <person name="Fredrickson J."/>
            <person name="Balkwill D."/>
            <person name="Romine M.F."/>
            <person name="Richardson P."/>
        </authorList>
    </citation>
    <scope>NUCLEOTIDE SEQUENCE [LARGE SCALE GENOMIC DNA]</scope>
    <source>
        <strain evidence="2">ATCC 700278 / DSM 12444 / CCUG 56034 / CIP 105152 / NBRC 16084 / F199</strain>
    </source>
</reference>
<name>Q2G6F0_NOVAD</name>
<dbReference type="HOGENOM" id="CLU_1747747_0_0_5"/>
<gene>
    <name evidence="1" type="ordered locus">Saro_2134</name>
</gene>
<sequence length="149" mass="16123">MRRHAGKRRPLTSSWRTGRGAGLSCVPLCCACHRHQSECHTMGLDRPGDPGAPKPVRIDARATDTAPAPAGFPIRFNLIWRIHMKSKYLLGALALSLSTAAFAAEPAPTPEKPCCCCKKDEHGQMACCKEHGEQAGEHAGHDMSGMDHK</sequence>
<protein>
    <submittedName>
        <fullName evidence="1">Uncharacterized protein</fullName>
    </submittedName>
</protein>
<proteinExistence type="predicted"/>
<evidence type="ECO:0000313" key="2">
    <source>
        <dbReference type="Proteomes" id="UP000009134"/>
    </source>
</evidence>
<dbReference type="Proteomes" id="UP000009134">
    <property type="component" value="Chromosome"/>
</dbReference>
<accession>Q2G6F0</accession>
<dbReference type="STRING" id="279238.Saro_2134"/>
<evidence type="ECO:0000313" key="1">
    <source>
        <dbReference type="EMBL" id="ABD26573.1"/>
    </source>
</evidence>